<dbReference type="FunFam" id="3.10.20.90:FF:000465">
    <property type="entry name" value="E3 ubiquitin-protein ligase UHRF1-like Protein"/>
    <property type="match status" value="1"/>
</dbReference>
<dbReference type="Gene3D" id="3.30.40.10">
    <property type="entry name" value="Zinc/RING finger domain, C3HC4 (zinc finger)"/>
    <property type="match status" value="1"/>
</dbReference>
<dbReference type="AlphaFoldDB" id="A0AAQ4E2P5"/>
<dbReference type="EC" id="2.3.2.27" evidence="3"/>
<evidence type="ECO:0000259" key="15">
    <source>
        <dbReference type="PROSITE" id="PS50016"/>
    </source>
</evidence>
<keyword evidence="6 12" id="KW-0863">Zinc-finger</keyword>
<keyword evidence="10 13" id="KW-0539">Nucleus</keyword>
<dbReference type="InterPro" id="IPR019787">
    <property type="entry name" value="Znf_PHD-finger"/>
</dbReference>
<dbReference type="InterPro" id="IPR036987">
    <property type="entry name" value="SRA-YDG_sf"/>
</dbReference>
<dbReference type="PROSITE" id="PS50089">
    <property type="entry name" value="ZF_RING_2"/>
    <property type="match status" value="1"/>
</dbReference>
<gene>
    <name evidence="19" type="ORF">V5799_014555</name>
</gene>
<dbReference type="CDD" id="cd15525">
    <property type="entry name" value="PHD_UHRF1_2"/>
    <property type="match status" value="1"/>
</dbReference>
<evidence type="ECO:0000256" key="9">
    <source>
        <dbReference type="ARBA" id="ARBA00023125"/>
    </source>
</evidence>
<evidence type="ECO:0000313" key="19">
    <source>
        <dbReference type="EMBL" id="KAK8768980.1"/>
    </source>
</evidence>
<dbReference type="SMART" id="SM00184">
    <property type="entry name" value="RING"/>
    <property type="match status" value="2"/>
</dbReference>
<dbReference type="PROSITE" id="PS50016">
    <property type="entry name" value="ZF_PHD_2"/>
    <property type="match status" value="1"/>
</dbReference>
<reference evidence="19 20" key="1">
    <citation type="journal article" date="2023" name="Arcadia Sci">
        <title>De novo assembly of a long-read Amblyomma americanum tick genome.</title>
        <authorList>
            <person name="Chou S."/>
            <person name="Poskanzer K.E."/>
            <person name="Rollins M."/>
            <person name="Thuy-Boun P.S."/>
        </authorList>
    </citation>
    <scope>NUCLEOTIDE SEQUENCE [LARGE SCALE GENOMIC DNA]</scope>
    <source>
        <strain evidence="19">F_SG_1</strain>
        <tissue evidence="19">Salivary glands</tissue>
    </source>
</reference>
<dbReference type="GO" id="GO:0005634">
    <property type="term" value="C:nucleus"/>
    <property type="evidence" value="ECO:0007669"/>
    <property type="project" value="UniProtKB-SubCell"/>
</dbReference>
<evidence type="ECO:0000256" key="10">
    <source>
        <dbReference type="ARBA" id="ARBA00023242"/>
    </source>
</evidence>
<organism evidence="19 20">
    <name type="scientific">Amblyomma americanum</name>
    <name type="common">Lone star tick</name>
    <dbReference type="NCBI Taxonomy" id="6943"/>
    <lineage>
        <taxon>Eukaryota</taxon>
        <taxon>Metazoa</taxon>
        <taxon>Ecdysozoa</taxon>
        <taxon>Arthropoda</taxon>
        <taxon>Chelicerata</taxon>
        <taxon>Arachnida</taxon>
        <taxon>Acari</taxon>
        <taxon>Parasitiformes</taxon>
        <taxon>Ixodida</taxon>
        <taxon>Ixodoidea</taxon>
        <taxon>Ixodidae</taxon>
        <taxon>Amblyomminae</taxon>
        <taxon>Amblyomma</taxon>
    </lineage>
</organism>
<accession>A0AAQ4E2P5</accession>
<dbReference type="SUPFAM" id="SSF57850">
    <property type="entry name" value="RING/U-box"/>
    <property type="match status" value="1"/>
</dbReference>
<dbReference type="InterPro" id="IPR001965">
    <property type="entry name" value="Znf_PHD"/>
</dbReference>
<evidence type="ECO:0000313" key="20">
    <source>
        <dbReference type="Proteomes" id="UP001321473"/>
    </source>
</evidence>
<keyword evidence="5" id="KW-0479">Metal-binding</keyword>
<dbReference type="GO" id="GO:0008270">
    <property type="term" value="F:zinc ion binding"/>
    <property type="evidence" value="ECO:0007669"/>
    <property type="project" value="UniProtKB-KW"/>
</dbReference>
<dbReference type="InterPro" id="IPR011011">
    <property type="entry name" value="Znf_FYVE_PHD"/>
</dbReference>
<evidence type="ECO:0000256" key="11">
    <source>
        <dbReference type="ARBA" id="ARBA00023306"/>
    </source>
</evidence>
<dbReference type="InterPro" id="IPR017907">
    <property type="entry name" value="Znf_RING_CS"/>
</dbReference>
<evidence type="ECO:0000256" key="7">
    <source>
        <dbReference type="ARBA" id="ARBA00022786"/>
    </source>
</evidence>
<dbReference type="Pfam" id="PF00240">
    <property type="entry name" value="ubiquitin"/>
    <property type="match status" value="1"/>
</dbReference>
<sequence>MWVQVRTMDGSKSVRINGLSKITKVEDLRIRVRDEFDVETALQRLFYRGKQLEDGYTLFDYDVGLNDIIQLLVRVAPVQSTATASASCSTSSEKPERTGGARKCPVIIIFSDERNRVVYEDIAIGGSATTSVKNGSASAGIQGRRIFSLQYPLSSLQKTALHAPFNCTLADMDCRQQPDCTHCNDRPERRCRHCSCCRCGSKKDPDRQLLCDECDRAFHLACLDPPLEALPEEEHWFCPDCKHDPSEVVQPGEALKESRRKSRLPSVVNKNQRDWGRGMACMGRTRECTLVPAHHFGPLPNVPVGSLWKFRLQVSESGCHRPPVGGIHGRESDGAYSIVLSGGYEDDQDDGEEFLYTGSGGRDLSGNKRTAEQSCDQKLTRYNLSLARNCAAPVNSQEGAVAKNWQEGKPVRVIRSFKGRKHSKYCPEDGYRYDGIYKLVKYWPEKGKSGFLVWRYLLRRDDKSPAPWTEAGKQAAEKLGLCMQYPEGYVESQDGEANGSGSENDATAAKGKGKRSRASSGNGAASPKKRRPGTSWALEPSVREPIDADKCNEHLWSECLAAVPEGRVAFLDRVQEVFTCVCCQELACEPVTTPCGHTLCKSCLQRSFKAEVFSCPTCRQELGQKFTLVANKPLQRALQALFPGYENGR</sequence>
<dbReference type="SMART" id="SM00213">
    <property type="entry name" value="UBQ"/>
    <property type="match status" value="1"/>
</dbReference>
<keyword evidence="4" id="KW-0808">Transferase</keyword>
<comment type="caution">
    <text evidence="19">The sequence shown here is derived from an EMBL/GenBank/DDBJ whole genome shotgun (WGS) entry which is preliminary data.</text>
</comment>
<evidence type="ECO:0000256" key="4">
    <source>
        <dbReference type="ARBA" id="ARBA00022679"/>
    </source>
</evidence>
<dbReference type="InterPro" id="IPR001841">
    <property type="entry name" value="Znf_RING"/>
</dbReference>
<evidence type="ECO:0000256" key="8">
    <source>
        <dbReference type="ARBA" id="ARBA00022833"/>
    </source>
</evidence>
<dbReference type="GO" id="GO:0061630">
    <property type="term" value="F:ubiquitin protein ligase activity"/>
    <property type="evidence" value="ECO:0007669"/>
    <property type="project" value="UniProtKB-EC"/>
</dbReference>
<feature type="region of interest" description="Disordered" evidence="14">
    <location>
        <begin position="493"/>
        <end position="539"/>
    </location>
</feature>
<dbReference type="Gene3D" id="3.10.20.90">
    <property type="entry name" value="Phosphatidylinositol 3-kinase Catalytic Subunit, Chain A, domain 1"/>
    <property type="match status" value="1"/>
</dbReference>
<dbReference type="FunFam" id="3.30.40.10:FF:000066">
    <property type="entry name" value="E3 ubiquitin-protein ligase UHRF2 isoform X1"/>
    <property type="match status" value="1"/>
</dbReference>
<protein>
    <recommendedName>
        <fullName evidence="3">RING-type E3 ubiquitin transferase</fullName>
        <ecNumber evidence="3">2.3.2.27</ecNumber>
    </recommendedName>
</protein>
<evidence type="ECO:0000256" key="2">
    <source>
        <dbReference type="ARBA" id="ARBA00004906"/>
    </source>
</evidence>
<dbReference type="PANTHER" id="PTHR14140:SF45">
    <property type="entry name" value="RING-TYPE E3 UBIQUITIN TRANSFERASE"/>
    <property type="match status" value="1"/>
</dbReference>
<keyword evidence="9" id="KW-0238">DNA-binding</keyword>
<feature type="domain" description="Ubiquitin-like" evidence="16">
    <location>
        <begin position="1"/>
        <end position="74"/>
    </location>
</feature>
<dbReference type="InterPro" id="IPR015947">
    <property type="entry name" value="PUA-like_sf"/>
</dbReference>
<feature type="domain" description="YDG" evidence="18">
    <location>
        <begin position="297"/>
        <end position="460"/>
    </location>
</feature>
<dbReference type="SMART" id="SM00466">
    <property type="entry name" value="SRA"/>
    <property type="match status" value="1"/>
</dbReference>
<evidence type="ECO:0000259" key="17">
    <source>
        <dbReference type="PROSITE" id="PS50089"/>
    </source>
</evidence>
<evidence type="ECO:0000256" key="14">
    <source>
        <dbReference type="SAM" id="MobiDB-lite"/>
    </source>
</evidence>
<dbReference type="GO" id="GO:0016567">
    <property type="term" value="P:protein ubiquitination"/>
    <property type="evidence" value="ECO:0007669"/>
    <property type="project" value="TreeGrafter"/>
</dbReference>
<keyword evidence="20" id="KW-1185">Reference proteome</keyword>
<evidence type="ECO:0000256" key="6">
    <source>
        <dbReference type="ARBA" id="ARBA00022771"/>
    </source>
</evidence>
<keyword evidence="7" id="KW-0833">Ubl conjugation pathway</keyword>
<evidence type="ECO:0000259" key="18">
    <source>
        <dbReference type="PROSITE" id="PS51015"/>
    </source>
</evidence>
<dbReference type="FunFam" id="2.30.280.10:FF:000001">
    <property type="entry name" value="E3 ubiquitin-protein ligase UHRF1 isoform 1"/>
    <property type="match status" value="1"/>
</dbReference>
<dbReference type="PROSITE" id="PS50053">
    <property type="entry name" value="UBIQUITIN_2"/>
    <property type="match status" value="1"/>
</dbReference>
<dbReference type="SUPFAM" id="SSF57903">
    <property type="entry name" value="FYVE/PHD zinc finger"/>
    <property type="match status" value="1"/>
</dbReference>
<keyword evidence="8" id="KW-0862">Zinc</keyword>
<dbReference type="SUPFAM" id="SSF88697">
    <property type="entry name" value="PUA domain-like"/>
    <property type="match status" value="1"/>
</dbReference>
<dbReference type="InterPro" id="IPR013083">
    <property type="entry name" value="Znf_RING/FYVE/PHD"/>
</dbReference>
<evidence type="ECO:0000256" key="1">
    <source>
        <dbReference type="ARBA" id="ARBA00000900"/>
    </source>
</evidence>
<dbReference type="EMBL" id="JARKHS020023242">
    <property type="protein sequence ID" value="KAK8768980.1"/>
    <property type="molecule type" value="Genomic_DNA"/>
</dbReference>
<dbReference type="Pfam" id="PF00628">
    <property type="entry name" value="PHD"/>
    <property type="match status" value="1"/>
</dbReference>
<comment type="subcellular location">
    <subcellularLocation>
        <location evidence="13">Nucleus</location>
    </subcellularLocation>
</comment>
<evidence type="ECO:0000256" key="3">
    <source>
        <dbReference type="ARBA" id="ARBA00012483"/>
    </source>
</evidence>
<dbReference type="GO" id="GO:0003677">
    <property type="term" value="F:DNA binding"/>
    <property type="evidence" value="ECO:0007669"/>
    <property type="project" value="UniProtKB-KW"/>
</dbReference>
<feature type="domain" description="RING-type" evidence="17">
    <location>
        <begin position="580"/>
        <end position="619"/>
    </location>
</feature>
<proteinExistence type="predicted"/>
<dbReference type="Gene3D" id="2.30.30.1150">
    <property type="match status" value="1"/>
</dbReference>
<dbReference type="Gene3D" id="2.30.280.10">
    <property type="entry name" value="SRA-YDG"/>
    <property type="match status" value="1"/>
</dbReference>
<keyword evidence="11" id="KW-0131">Cell cycle</keyword>
<evidence type="ECO:0000256" key="12">
    <source>
        <dbReference type="PROSITE-ProRule" id="PRU00175"/>
    </source>
</evidence>
<dbReference type="PANTHER" id="PTHR14140">
    <property type="entry name" value="E3 UBIQUITIN-PROTEIN LIGASE UHRF-RELATED"/>
    <property type="match status" value="1"/>
</dbReference>
<dbReference type="SMART" id="SM00249">
    <property type="entry name" value="PHD"/>
    <property type="match status" value="1"/>
</dbReference>
<comment type="catalytic activity">
    <reaction evidence="1">
        <text>S-ubiquitinyl-[E2 ubiquitin-conjugating enzyme]-L-cysteine + [acceptor protein]-L-lysine = [E2 ubiquitin-conjugating enzyme]-L-cysteine + N(6)-ubiquitinyl-[acceptor protein]-L-lysine.</text>
        <dbReference type="EC" id="2.3.2.27"/>
    </reaction>
</comment>
<dbReference type="InterPro" id="IPR000626">
    <property type="entry name" value="Ubiquitin-like_dom"/>
</dbReference>
<dbReference type="SUPFAM" id="SSF54236">
    <property type="entry name" value="Ubiquitin-like"/>
    <property type="match status" value="1"/>
</dbReference>
<dbReference type="GO" id="GO:0044027">
    <property type="term" value="P:negative regulation of gene expression via chromosomal CpG island methylation"/>
    <property type="evidence" value="ECO:0007669"/>
    <property type="project" value="TreeGrafter"/>
</dbReference>
<dbReference type="InterPro" id="IPR003105">
    <property type="entry name" value="SRA_YDG"/>
</dbReference>
<evidence type="ECO:0000256" key="5">
    <source>
        <dbReference type="ARBA" id="ARBA00022723"/>
    </source>
</evidence>
<evidence type="ECO:0000259" key="16">
    <source>
        <dbReference type="PROSITE" id="PS50053"/>
    </source>
</evidence>
<evidence type="ECO:0000256" key="13">
    <source>
        <dbReference type="PROSITE-ProRule" id="PRU00358"/>
    </source>
</evidence>
<dbReference type="Pfam" id="PF02182">
    <property type="entry name" value="SAD_SRA"/>
    <property type="match status" value="1"/>
</dbReference>
<dbReference type="Proteomes" id="UP001321473">
    <property type="component" value="Unassembled WGS sequence"/>
</dbReference>
<comment type="pathway">
    <text evidence="2">Protein modification; protein ubiquitination.</text>
</comment>
<dbReference type="PROSITE" id="PS00518">
    <property type="entry name" value="ZF_RING_1"/>
    <property type="match status" value="1"/>
</dbReference>
<dbReference type="PROSITE" id="PS51015">
    <property type="entry name" value="YDG"/>
    <property type="match status" value="1"/>
</dbReference>
<dbReference type="InterPro" id="IPR045134">
    <property type="entry name" value="UHRF1/2-like"/>
</dbReference>
<dbReference type="InterPro" id="IPR029071">
    <property type="entry name" value="Ubiquitin-like_domsf"/>
</dbReference>
<dbReference type="CDD" id="cd01797">
    <property type="entry name" value="Ubl_UHRF"/>
    <property type="match status" value="1"/>
</dbReference>
<name>A0AAQ4E2P5_AMBAM</name>
<feature type="domain" description="PHD-type" evidence="15">
    <location>
        <begin position="193"/>
        <end position="244"/>
    </location>
</feature>